<evidence type="ECO:0000313" key="12">
    <source>
        <dbReference type="WBParaSite" id="PgR079_g027_t01"/>
    </source>
</evidence>
<keyword evidence="3" id="KW-0158">Chromosome</keyword>
<dbReference type="WBParaSite" id="PgR079_g027_t02">
    <property type="protein sequence ID" value="PgR079_g027_t02"/>
    <property type="gene ID" value="PgR079_g027"/>
</dbReference>
<evidence type="ECO:0000256" key="4">
    <source>
        <dbReference type="ARBA" id="ARBA00022723"/>
    </source>
</evidence>
<protein>
    <submittedName>
        <fullName evidence="12 13">VHS domain-containing protein</fullName>
    </submittedName>
</protein>
<dbReference type="GO" id="GO:0008270">
    <property type="term" value="F:zinc ion binding"/>
    <property type="evidence" value="ECO:0007669"/>
    <property type="project" value="UniProtKB-KW"/>
</dbReference>
<dbReference type="WBParaSite" id="PgR079_g027_t01">
    <property type="protein sequence ID" value="PgR079_g027_t01"/>
    <property type="gene ID" value="PgR079_g027"/>
</dbReference>
<keyword evidence="5" id="KW-0227">DNA damage</keyword>
<keyword evidence="9" id="KW-0234">DNA repair</keyword>
<dbReference type="PANTHER" id="PTHR28670:SF1">
    <property type="entry name" value="UV-STIMULATED SCAFFOLD PROTEIN A"/>
    <property type="match status" value="1"/>
</dbReference>
<keyword evidence="7" id="KW-0862">Zinc</keyword>
<evidence type="ECO:0000256" key="6">
    <source>
        <dbReference type="ARBA" id="ARBA00022771"/>
    </source>
</evidence>
<evidence type="ECO:0000256" key="7">
    <source>
        <dbReference type="ARBA" id="ARBA00022833"/>
    </source>
</evidence>
<sequence length="607" mass="70031">MGGQTAEFIAAKRCVNYLLRDFDNETRELNAIRLKELKNLVKNHSNIIADLMDYLLKFVRQGNNDRRLAILLICDHFFQRSHLFRIELTNSLQDFLVYTAETDPLHHPLPSPKETSNTLKMEALKLMKIWHEKFSSAYPKLDRAYNFLRSSKAFDFERADAQLQIERIREEEAEQRRAVLAKRVIDEVMKEMSEKRMDIKKCLDETRNALELLVPKFIPDDMPQSSTSYDEGGDHTALSALVGTDSISIVVPVEGPVIRRDESNEAIINSLLDCVKLLHFYKKLLSRWIKKFTKFGGRCAEGSVKEAIDLKARVALELERCDELKLKGIRKRKNGSESESDDFEDVPEKEGLELELKRPYDVPSYILARINEIDAEEQSSSSGKLITKSKSDCSIAGSDDKKNDPQIPTLSFGLDLKYWGEKDVKPAEIPRNNSDCHRFWRPSDDSNTTCNDETEVYRSRVMTFVGEEQRATRQCRAPLRDGSLCPRMDKHKCPIHGLIVDRDQMGFPTQEMPQCSKKPIESKDDEEYLKDLEAATGMDLRFNRIGKRKKQSKKQLITPSQEVRMRLEKKLLDRRTLKRVSATLDAIRKARAAKNFEHQFNYALSRT</sequence>
<evidence type="ECO:0000256" key="9">
    <source>
        <dbReference type="ARBA" id="ARBA00023204"/>
    </source>
</evidence>
<dbReference type="GO" id="GO:0009411">
    <property type="term" value="P:response to UV"/>
    <property type="evidence" value="ECO:0007669"/>
    <property type="project" value="InterPro"/>
</dbReference>
<dbReference type="Pfam" id="PF09740">
    <property type="entry name" value="DUF2043"/>
    <property type="match status" value="1"/>
</dbReference>
<dbReference type="InterPro" id="IPR049431">
    <property type="entry name" value="UVSSA_C"/>
</dbReference>
<keyword evidence="4" id="KW-0479">Metal-binding</keyword>
<dbReference type="InterPro" id="IPR049408">
    <property type="entry name" value="UVSSA_N_a-solenoid_rpt"/>
</dbReference>
<dbReference type="AlphaFoldDB" id="A0A915C2K3"/>
<name>A0A915C2K3_PARUN</name>
<evidence type="ECO:0000313" key="11">
    <source>
        <dbReference type="Proteomes" id="UP000887569"/>
    </source>
</evidence>
<dbReference type="GO" id="GO:0006283">
    <property type="term" value="P:transcription-coupled nucleotide-excision repair"/>
    <property type="evidence" value="ECO:0007669"/>
    <property type="project" value="TreeGrafter"/>
</dbReference>
<proteinExistence type="inferred from homology"/>
<evidence type="ECO:0000256" key="3">
    <source>
        <dbReference type="ARBA" id="ARBA00022454"/>
    </source>
</evidence>
<dbReference type="InterPro" id="IPR018610">
    <property type="entry name" value="UVSSA"/>
</dbReference>
<keyword evidence="8" id="KW-0175">Coiled coil</keyword>
<keyword evidence="11" id="KW-1185">Reference proteome</keyword>
<dbReference type="GO" id="GO:0005694">
    <property type="term" value="C:chromosome"/>
    <property type="evidence" value="ECO:0007669"/>
    <property type="project" value="UniProtKB-SubCell"/>
</dbReference>
<accession>A0A915C2K3</accession>
<reference evidence="12 13" key="1">
    <citation type="submission" date="2022-11" db="UniProtKB">
        <authorList>
            <consortium name="WormBaseParasite"/>
        </authorList>
    </citation>
    <scope>IDENTIFICATION</scope>
</reference>
<dbReference type="Pfam" id="PF20867">
    <property type="entry name" value="UVSSA_N"/>
    <property type="match status" value="1"/>
</dbReference>
<evidence type="ECO:0000256" key="2">
    <source>
        <dbReference type="ARBA" id="ARBA00009240"/>
    </source>
</evidence>
<keyword evidence="6" id="KW-0863">Zinc-finger</keyword>
<dbReference type="PANTHER" id="PTHR28670">
    <property type="entry name" value="UV-STIMULATED SCAFFOLD PROTEIN A"/>
    <property type="match status" value="1"/>
</dbReference>
<dbReference type="Proteomes" id="UP000887569">
    <property type="component" value="Unplaced"/>
</dbReference>
<dbReference type="GO" id="GO:0000993">
    <property type="term" value="F:RNA polymerase II complex binding"/>
    <property type="evidence" value="ECO:0007669"/>
    <property type="project" value="TreeGrafter"/>
</dbReference>
<comment type="subcellular location">
    <subcellularLocation>
        <location evidence="1">Chromosome</location>
    </subcellularLocation>
</comment>
<evidence type="ECO:0000313" key="13">
    <source>
        <dbReference type="WBParaSite" id="PgR079_g027_t02"/>
    </source>
</evidence>
<evidence type="ECO:0000256" key="1">
    <source>
        <dbReference type="ARBA" id="ARBA00004286"/>
    </source>
</evidence>
<feature type="domain" description="UV-stimulated scaffold protein A C-terminal" evidence="10">
    <location>
        <begin position="406"/>
        <end position="510"/>
    </location>
</feature>
<evidence type="ECO:0000259" key="10">
    <source>
        <dbReference type="Pfam" id="PF09740"/>
    </source>
</evidence>
<comment type="similarity">
    <text evidence="2">Belongs to the UVSSA family.</text>
</comment>
<evidence type="ECO:0000256" key="5">
    <source>
        <dbReference type="ARBA" id="ARBA00022763"/>
    </source>
</evidence>
<evidence type="ECO:0000256" key="8">
    <source>
        <dbReference type="ARBA" id="ARBA00023054"/>
    </source>
</evidence>
<organism evidence="11 12">
    <name type="scientific">Parascaris univalens</name>
    <name type="common">Nematode worm</name>
    <dbReference type="NCBI Taxonomy" id="6257"/>
    <lineage>
        <taxon>Eukaryota</taxon>
        <taxon>Metazoa</taxon>
        <taxon>Ecdysozoa</taxon>
        <taxon>Nematoda</taxon>
        <taxon>Chromadorea</taxon>
        <taxon>Rhabditida</taxon>
        <taxon>Spirurina</taxon>
        <taxon>Ascaridomorpha</taxon>
        <taxon>Ascaridoidea</taxon>
        <taxon>Ascarididae</taxon>
        <taxon>Parascaris</taxon>
    </lineage>
</organism>